<dbReference type="Proteomes" id="UP001168990">
    <property type="component" value="Unassembled WGS sequence"/>
</dbReference>
<reference evidence="1" key="1">
    <citation type="journal article" date="2023" name="bioRxiv">
        <title>Scaffold-level genome assemblies of two parasitoid biocontrol wasps reveal the parthenogenesis mechanism and an associated novel virus.</title>
        <authorList>
            <person name="Inwood S."/>
            <person name="Skelly J."/>
            <person name="Guhlin J."/>
            <person name="Harrop T."/>
            <person name="Goldson S."/>
            <person name="Dearden P."/>
        </authorList>
    </citation>
    <scope>NUCLEOTIDE SEQUENCE</scope>
    <source>
        <strain evidence="1">Irish</strain>
        <tissue evidence="1">Whole body</tissue>
    </source>
</reference>
<dbReference type="EMBL" id="JAQQBS010001425">
    <property type="protein sequence ID" value="KAK0157435.1"/>
    <property type="molecule type" value="Genomic_DNA"/>
</dbReference>
<accession>A0AA39C3W0</accession>
<dbReference type="AlphaFoldDB" id="A0AA39C3W0"/>
<name>A0AA39C3W0_9HYME</name>
<sequence>MKYSVFGILEEVLLVIPLSGNRSRRYMDGEAHHRLCIIRLHHYTQVPGLLCIWNCGTIDNLVEDHCYLNTEQLHQCLAPDLLMPWITMMVEYLDISECPSTESWGTPIC</sequence>
<organism evidence="1 2">
    <name type="scientific">Microctonus aethiopoides</name>
    <dbReference type="NCBI Taxonomy" id="144406"/>
    <lineage>
        <taxon>Eukaryota</taxon>
        <taxon>Metazoa</taxon>
        <taxon>Ecdysozoa</taxon>
        <taxon>Arthropoda</taxon>
        <taxon>Hexapoda</taxon>
        <taxon>Insecta</taxon>
        <taxon>Pterygota</taxon>
        <taxon>Neoptera</taxon>
        <taxon>Endopterygota</taxon>
        <taxon>Hymenoptera</taxon>
        <taxon>Apocrita</taxon>
        <taxon>Ichneumonoidea</taxon>
        <taxon>Braconidae</taxon>
        <taxon>Euphorinae</taxon>
        <taxon>Microctonus</taxon>
    </lineage>
</organism>
<proteinExistence type="predicted"/>
<gene>
    <name evidence="1" type="ORF">PV328_011179</name>
</gene>
<reference evidence="1" key="2">
    <citation type="submission" date="2023-03" db="EMBL/GenBank/DDBJ databases">
        <authorList>
            <person name="Inwood S.N."/>
            <person name="Skelly J.G."/>
            <person name="Guhlin J."/>
            <person name="Harrop T.W.R."/>
            <person name="Goldson S.G."/>
            <person name="Dearden P.K."/>
        </authorList>
    </citation>
    <scope>NUCLEOTIDE SEQUENCE</scope>
    <source>
        <strain evidence="1">Irish</strain>
        <tissue evidence="1">Whole body</tissue>
    </source>
</reference>
<keyword evidence="2" id="KW-1185">Reference proteome</keyword>
<evidence type="ECO:0000313" key="2">
    <source>
        <dbReference type="Proteomes" id="UP001168990"/>
    </source>
</evidence>
<comment type="caution">
    <text evidence="1">The sequence shown here is derived from an EMBL/GenBank/DDBJ whole genome shotgun (WGS) entry which is preliminary data.</text>
</comment>
<protein>
    <submittedName>
        <fullName evidence="1">Uncharacterized protein</fullName>
    </submittedName>
</protein>
<evidence type="ECO:0000313" key="1">
    <source>
        <dbReference type="EMBL" id="KAK0157435.1"/>
    </source>
</evidence>